<organism evidence="2 3">
    <name type="scientific">marine gamma proteobacterium HTCC2143</name>
    <dbReference type="NCBI Taxonomy" id="247633"/>
    <lineage>
        <taxon>Bacteria</taxon>
        <taxon>Pseudomonadati</taxon>
        <taxon>Pseudomonadota</taxon>
        <taxon>Gammaproteobacteria</taxon>
        <taxon>Cellvibrionales</taxon>
        <taxon>Spongiibacteraceae</taxon>
        <taxon>BD1-7 clade</taxon>
    </lineage>
</organism>
<dbReference type="STRING" id="247633.GP2143_14266"/>
<dbReference type="SMART" id="SM00471">
    <property type="entry name" value="HDc"/>
    <property type="match status" value="1"/>
</dbReference>
<dbReference type="PANTHER" id="PTHR43155">
    <property type="entry name" value="CYCLIC DI-GMP PHOSPHODIESTERASE PA4108-RELATED"/>
    <property type="match status" value="1"/>
</dbReference>
<protein>
    <submittedName>
        <fullName evidence="2">HD-GYP domain</fullName>
    </submittedName>
</protein>
<evidence type="ECO:0000313" key="2">
    <source>
        <dbReference type="EMBL" id="EAW32427.1"/>
    </source>
</evidence>
<dbReference type="Gene3D" id="1.10.3210.10">
    <property type="entry name" value="Hypothetical protein af1432"/>
    <property type="match status" value="1"/>
</dbReference>
<keyword evidence="3" id="KW-1185">Reference proteome</keyword>
<dbReference type="Pfam" id="PF11871">
    <property type="entry name" value="DUF3391"/>
    <property type="match status" value="1"/>
</dbReference>
<dbReference type="InterPro" id="IPR021812">
    <property type="entry name" value="DUF3391"/>
</dbReference>
<dbReference type="Proteomes" id="UP000004931">
    <property type="component" value="Unassembled WGS sequence"/>
</dbReference>
<dbReference type="Pfam" id="PF13487">
    <property type="entry name" value="HD_5"/>
    <property type="match status" value="1"/>
</dbReference>
<comment type="caution">
    <text evidence="2">The sequence shown here is derived from an EMBL/GenBank/DDBJ whole genome shotgun (WGS) entry which is preliminary data.</text>
</comment>
<dbReference type="CDD" id="cd00077">
    <property type="entry name" value="HDc"/>
    <property type="match status" value="1"/>
</dbReference>
<dbReference type="InterPro" id="IPR037522">
    <property type="entry name" value="HD_GYP_dom"/>
</dbReference>
<feature type="domain" description="HD-GYP" evidence="1">
    <location>
        <begin position="144"/>
        <end position="340"/>
    </location>
</feature>
<sequence length="419" mass="46737">MARKIIKPGGFVPAAKSVEMHISMLQIGMYVSKLDRDWLDTPFLLQGFVIESLADIDMIAEYCEHVWIDIVEEEWVAPDERALPTYRAPRNRYINKLAAQDEHRKALSVYTASKSVAKEILEGVRLSGAIDTRSAKKTVDDCVNSVLRNPDALLWMSKLRESDSYTSEHCLNVCILAIVFGRHLGMDEAQLQSLGLCGLLHDVGKMRIPNDVLNKPAKLSDKEMNMVKAHPVHGRNLLMSAKGVPLAAVDVAYGHHERMDGEGYPRKLKASGISEYSRIIAIVDAFDAMTADRCYAPSMASTDALKNIFKDRGTHFDDRLALEFIKVIGLYPPGSIVELINGSIGLVLSKNHRFAHMPRVILVLDENKQTIDEKILNLAEVDAGNLDKGYLIRRVVPDGSHGVSIKDYQERGLRFGQMT</sequence>
<gene>
    <name evidence="2" type="ORF">GP2143_14266</name>
</gene>
<dbReference type="EMBL" id="AAVT01000001">
    <property type="protein sequence ID" value="EAW32427.1"/>
    <property type="molecule type" value="Genomic_DNA"/>
</dbReference>
<proteinExistence type="predicted"/>
<dbReference type="AlphaFoldDB" id="A0Y8H3"/>
<evidence type="ECO:0000259" key="1">
    <source>
        <dbReference type="PROSITE" id="PS51832"/>
    </source>
</evidence>
<dbReference type="GO" id="GO:0008081">
    <property type="term" value="F:phosphoric diester hydrolase activity"/>
    <property type="evidence" value="ECO:0007669"/>
    <property type="project" value="UniProtKB-ARBA"/>
</dbReference>
<dbReference type="InterPro" id="IPR003607">
    <property type="entry name" value="HD/PDEase_dom"/>
</dbReference>
<dbReference type="eggNOG" id="COG2206">
    <property type="taxonomic scope" value="Bacteria"/>
</dbReference>
<evidence type="ECO:0000313" key="3">
    <source>
        <dbReference type="Proteomes" id="UP000004931"/>
    </source>
</evidence>
<dbReference type="OrthoDB" id="9764808at2"/>
<name>A0Y8H3_9GAMM</name>
<dbReference type="SUPFAM" id="SSF109604">
    <property type="entry name" value="HD-domain/PDEase-like"/>
    <property type="match status" value="1"/>
</dbReference>
<dbReference type="PROSITE" id="PS51832">
    <property type="entry name" value="HD_GYP"/>
    <property type="match status" value="1"/>
</dbReference>
<dbReference type="PANTHER" id="PTHR43155:SF2">
    <property type="entry name" value="CYCLIC DI-GMP PHOSPHODIESTERASE PA4108"/>
    <property type="match status" value="1"/>
</dbReference>
<reference evidence="2 3" key="1">
    <citation type="journal article" date="2010" name="J. Bacteriol.">
        <title>Genome sequence of the oligotrophic marine Gammaproteobacterium HTCC2143, isolated from the Oregon Coast.</title>
        <authorList>
            <person name="Oh H.M."/>
            <person name="Kang I."/>
            <person name="Ferriera S."/>
            <person name="Giovannoni S.J."/>
            <person name="Cho J.C."/>
        </authorList>
    </citation>
    <scope>NUCLEOTIDE SEQUENCE [LARGE SCALE GENOMIC DNA]</scope>
    <source>
        <strain evidence="2 3">HTCC2143</strain>
    </source>
</reference>
<accession>A0Y8H3</accession>